<keyword evidence="6" id="KW-0966">Cell projection</keyword>
<dbReference type="GO" id="GO:0005198">
    <property type="term" value="F:structural molecule activity"/>
    <property type="evidence" value="ECO:0007669"/>
    <property type="project" value="UniProtKB-UniRule"/>
</dbReference>
<proteinExistence type="inferred from homology"/>
<keyword evidence="3" id="KW-0964">Secreted</keyword>
<dbReference type="GO" id="GO:0009288">
    <property type="term" value="C:bacterial-type flagellum"/>
    <property type="evidence" value="ECO:0007669"/>
    <property type="project" value="UniProtKB-SubCell"/>
</dbReference>
<evidence type="ECO:0000256" key="1">
    <source>
        <dbReference type="ARBA" id="ARBA00005709"/>
    </source>
</evidence>
<dbReference type="EMBL" id="NVSR01000142">
    <property type="protein sequence ID" value="PCI23519.1"/>
    <property type="molecule type" value="Genomic_DNA"/>
</dbReference>
<feature type="domain" description="Flagellin N-terminal" evidence="4">
    <location>
        <begin position="5"/>
        <end position="143"/>
    </location>
</feature>
<accession>A0A2A4SR04</accession>
<dbReference type="Gene3D" id="1.20.1330.10">
    <property type="entry name" value="f41 fragment of flagellin, N-terminal domain"/>
    <property type="match status" value="2"/>
</dbReference>
<reference evidence="7" key="1">
    <citation type="submission" date="2017-08" db="EMBL/GenBank/DDBJ databases">
        <title>A dynamic microbial community with high functional redundancy inhabits the cold, oxic subseafloor aquifer.</title>
        <authorList>
            <person name="Tully B.J."/>
            <person name="Wheat C.G."/>
            <person name="Glazer B.T."/>
            <person name="Huber J.A."/>
        </authorList>
    </citation>
    <scope>NUCLEOTIDE SEQUENCE [LARGE SCALE GENOMIC DNA]</scope>
</reference>
<organism evidence="6 7">
    <name type="scientific">SAR324 cluster bacterium</name>
    <dbReference type="NCBI Taxonomy" id="2024889"/>
    <lineage>
        <taxon>Bacteria</taxon>
        <taxon>Deltaproteobacteria</taxon>
        <taxon>SAR324 cluster</taxon>
    </lineage>
</organism>
<comment type="subcellular location">
    <subcellularLocation>
        <location evidence="3">Secreted</location>
    </subcellularLocation>
    <subcellularLocation>
        <location evidence="3">Bacterial flagellum</location>
    </subcellularLocation>
</comment>
<evidence type="ECO:0000313" key="7">
    <source>
        <dbReference type="Proteomes" id="UP000218113"/>
    </source>
</evidence>
<dbReference type="AlphaFoldDB" id="A0A2A4SR04"/>
<evidence type="ECO:0000313" key="6">
    <source>
        <dbReference type="EMBL" id="PCI23519.1"/>
    </source>
</evidence>
<dbReference type="PANTHER" id="PTHR42792:SF2">
    <property type="entry name" value="FLAGELLIN"/>
    <property type="match status" value="1"/>
</dbReference>
<dbReference type="GO" id="GO:0005576">
    <property type="term" value="C:extracellular region"/>
    <property type="evidence" value="ECO:0007669"/>
    <property type="project" value="UniProtKB-SubCell"/>
</dbReference>
<dbReference type="SUPFAM" id="SSF64518">
    <property type="entry name" value="Phase 1 flagellin"/>
    <property type="match status" value="1"/>
</dbReference>
<keyword evidence="6" id="KW-0282">Flagellum</keyword>
<dbReference type="Pfam" id="PF00700">
    <property type="entry name" value="Flagellin_C"/>
    <property type="match status" value="1"/>
</dbReference>
<keyword evidence="2 3" id="KW-0975">Bacterial flagellum</keyword>
<dbReference type="InterPro" id="IPR001492">
    <property type="entry name" value="Flagellin"/>
</dbReference>
<gene>
    <name evidence="6" type="ORF">COB67_12715</name>
</gene>
<dbReference type="InterPro" id="IPR001029">
    <property type="entry name" value="Flagellin_N"/>
</dbReference>
<protein>
    <recommendedName>
        <fullName evidence="3">Flagellin</fullName>
    </recommendedName>
</protein>
<evidence type="ECO:0000256" key="3">
    <source>
        <dbReference type="RuleBase" id="RU362073"/>
    </source>
</evidence>
<keyword evidence="6" id="KW-0969">Cilium</keyword>
<dbReference type="InterPro" id="IPR046358">
    <property type="entry name" value="Flagellin_C"/>
</dbReference>
<evidence type="ECO:0000259" key="4">
    <source>
        <dbReference type="Pfam" id="PF00669"/>
    </source>
</evidence>
<comment type="function">
    <text evidence="3">Flagellin is the subunit protein which polymerizes to form the filaments of bacterial flagella.</text>
</comment>
<comment type="caution">
    <text evidence="6">The sequence shown here is derived from an EMBL/GenBank/DDBJ whole genome shotgun (WGS) entry which is preliminary data.</text>
</comment>
<evidence type="ECO:0000259" key="5">
    <source>
        <dbReference type="Pfam" id="PF00700"/>
    </source>
</evidence>
<evidence type="ECO:0000256" key="2">
    <source>
        <dbReference type="ARBA" id="ARBA00023143"/>
    </source>
</evidence>
<name>A0A2A4SR04_9DELT</name>
<dbReference type="PANTHER" id="PTHR42792">
    <property type="entry name" value="FLAGELLIN"/>
    <property type="match status" value="1"/>
</dbReference>
<dbReference type="Pfam" id="PF00669">
    <property type="entry name" value="Flagellin_N"/>
    <property type="match status" value="1"/>
</dbReference>
<feature type="domain" description="Flagellin C-terminal" evidence="5">
    <location>
        <begin position="413"/>
        <end position="499"/>
    </location>
</feature>
<dbReference type="PRINTS" id="PR00207">
    <property type="entry name" value="FLAGELLIN"/>
</dbReference>
<sequence>MGLRINTNVSSINTHRNLQNNDAALSKTLEKLSSGLKINGAADGPASLVISEQMRAQISGLNQAIDNSELAVSMVQTTEANLSEVSSLLTNVRQLAIHAANEGVNDELMLEADQQEISNALATIDRISNQAQFGTKKLLDGSNGASGSTTGQSLEFVEASLATGDSSTNGFKVRITQEASKGFAAGTVALTDDAVKQKETLTIIENGKKATYTTTSDDNIDTALQNLQSEIKKNGLQVDVSKTEDGKIRVEHKEFGSGKGFQVSSTTAGVLSKDAGQIDVSTEGQDIKGTLNGESALGKGQVLTGITGAGTVEGLSIRFTGDLAATKAANTAAGVEPELDDQGVALPGEVVGQVYVSQNSLNFQVGANKDQTVGISVGSSKAEVLARGIENKSGFESLSDINVTNFQGAQDAIQMVDAAINEISSKRGELGAFQKNTLESNLSNLRVASENLTSSESVIRDVDMAQEMAEFTKKQIMTQSATAMLAQSNQSPQSVLRLLG</sequence>
<comment type="similarity">
    <text evidence="1 3">Belongs to the bacterial flagellin family.</text>
</comment>
<dbReference type="Proteomes" id="UP000218113">
    <property type="component" value="Unassembled WGS sequence"/>
</dbReference>